<keyword evidence="4" id="KW-1185">Reference proteome</keyword>
<dbReference type="PANTHER" id="PTHR48100">
    <property type="entry name" value="BROAD-SPECIFICITY PHOSPHATASE YOR283W-RELATED"/>
    <property type="match status" value="1"/>
</dbReference>
<dbReference type="Gene3D" id="3.40.50.1240">
    <property type="entry name" value="Phosphoglycerate mutase-like"/>
    <property type="match status" value="1"/>
</dbReference>
<dbReference type="SUPFAM" id="SSF53254">
    <property type="entry name" value="Phosphoglycerate mutase-like"/>
    <property type="match status" value="1"/>
</dbReference>
<dbReference type="InterPro" id="IPR013078">
    <property type="entry name" value="His_Pase_superF_clade-1"/>
</dbReference>
<protein>
    <submittedName>
        <fullName evidence="3">Probable phosphoglycerate mutase</fullName>
    </submittedName>
</protein>
<dbReference type="RefSeq" id="WP_159441441.1">
    <property type="nucleotide sequence ID" value="NZ_BMEH01000005.1"/>
</dbReference>
<name>A0A1N7PJC8_9RHOB</name>
<dbReference type="STRING" id="1086013.SAMN05421774_105299"/>
<gene>
    <name evidence="3" type="ORF">SAMN05421774_105299</name>
</gene>
<dbReference type="CDD" id="cd07067">
    <property type="entry name" value="HP_PGM_like"/>
    <property type="match status" value="1"/>
</dbReference>
<dbReference type="GO" id="GO:0016791">
    <property type="term" value="F:phosphatase activity"/>
    <property type="evidence" value="ECO:0007669"/>
    <property type="project" value="TreeGrafter"/>
</dbReference>
<dbReference type="SMART" id="SM00855">
    <property type="entry name" value="PGAM"/>
    <property type="match status" value="1"/>
</dbReference>
<evidence type="ECO:0000313" key="3">
    <source>
        <dbReference type="EMBL" id="SIT10590.1"/>
    </source>
</evidence>
<feature type="binding site" evidence="2">
    <location>
        <position position="63"/>
    </location>
    <ligand>
        <name>substrate</name>
    </ligand>
</feature>
<dbReference type="InterPro" id="IPR029033">
    <property type="entry name" value="His_PPase_superfam"/>
</dbReference>
<feature type="active site" description="Tele-phosphohistidine intermediate" evidence="1">
    <location>
        <position position="14"/>
    </location>
</feature>
<reference evidence="3 4" key="1">
    <citation type="submission" date="2017-01" db="EMBL/GenBank/DDBJ databases">
        <authorList>
            <person name="Mah S.A."/>
            <person name="Swanson W.J."/>
            <person name="Moy G.W."/>
            <person name="Vacquier V.D."/>
        </authorList>
    </citation>
    <scope>NUCLEOTIDE SEQUENCE [LARGE SCALE GENOMIC DNA]</scope>
    <source>
        <strain evidence="3 4">DSM 26375</strain>
    </source>
</reference>
<evidence type="ECO:0000313" key="4">
    <source>
        <dbReference type="Proteomes" id="UP000186141"/>
    </source>
</evidence>
<feature type="binding site" evidence="2">
    <location>
        <begin position="13"/>
        <end position="20"/>
    </location>
    <ligand>
        <name>substrate</name>
    </ligand>
</feature>
<proteinExistence type="predicted"/>
<evidence type="ECO:0000256" key="2">
    <source>
        <dbReference type="PIRSR" id="PIRSR613078-2"/>
    </source>
</evidence>
<organism evidence="3 4">
    <name type="scientific">Gemmobacter megaterium</name>
    <dbReference type="NCBI Taxonomy" id="1086013"/>
    <lineage>
        <taxon>Bacteria</taxon>
        <taxon>Pseudomonadati</taxon>
        <taxon>Pseudomonadota</taxon>
        <taxon>Alphaproteobacteria</taxon>
        <taxon>Rhodobacterales</taxon>
        <taxon>Paracoccaceae</taxon>
        <taxon>Gemmobacter</taxon>
    </lineage>
</organism>
<dbReference type="OrthoDB" id="9781415at2"/>
<dbReference type="Proteomes" id="UP000186141">
    <property type="component" value="Unassembled WGS sequence"/>
</dbReference>
<dbReference type="AlphaFoldDB" id="A0A1N7PJC8"/>
<dbReference type="GO" id="GO:0005737">
    <property type="term" value="C:cytoplasm"/>
    <property type="evidence" value="ECO:0007669"/>
    <property type="project" value="TreeGrafter"/>
</dbReference>
<dbReference type="InterPro" id="IPR050275">
    <property type="entry name" value="PGM_Phosphatase"/>
</dbReference>
<dbReference type="EMBL" id="FTOT01000005">
    <property type="protein sequence ID" value="SIT10590.1"/>
    <property type="molecule type" value="Genomic_DNA"/>
</dbReference>
<feature type="active site" description="Proton donor/acceptor" evidence="1">
    <location>
        <position position="87"/>
    </location>
</feature>
<accession>A0A1N7PJC8</accession>
<evidence type="ECO:0000256" key="1">
    <source>
        <dbReference type="PIRSR" id="PIRSR613078-1"/>
    </source>
</evidence>
<sequence length="181" mass="19289">MIPLLSHGFLFLRHGETDANVADRISGFTDDPLNARGVAQARVAATLLAGRPLAAIWHSPLVRAADTARAVAATTGAPLIPLPGLAERNWGIWEGMPRSTLIREATPAGGEGPAAFTARIRAALAAILPPFPVLIVGHSGTAREIHAFLTDAPFSRPDNAAPIEWRHDGRHWISTELSPNR</sequence>
<dbReference type="Pfam" id="PF00300">
    <property type="entry name" value="His_Phos_1"/>
    <property type="match status" value="1"/>
</dbReference>
<dbReference type="PANTHER" id="PTHR48100:SF1">
    <property type="entry name" value="HISTIDINE PHOSPHATASE FAMILY PROTEIN-RELATED"/>
    <property type="match status" value="1"/>
</dbReference>